<name>A0ABM8FJH6_9BACT</name>
<dbReference type="PROSITE" id="PS51063">
    <property type="entry name" value="HTH_CRP_2"/>
    <property type="match status" value="1"/>
</dbReference>
<dbReference type="PROSITE" id="PS50042">
    <property type="entry name" value="CNMP_BINDING_3"/>
    <property type="match status" value="1"/>
</dbReference>
<dbReference type="InterPro" id="IPR014710">
    <property type="entry name" value="RmlC-like_jellyroll"/>
</dbReference>
<proteinExistence type="predicted"/>
<evidence type="ECO:0000259" key="4">
    <source>
        <dbReference type="PROSITE" id="PS50042"/>
    </source>
</evidence>
<dbReference type="SUPFAM" id="SSF51206">
    <property type="entry name" value="cAMP-binding domain-like"/>
    <property type="match status" value="1"/>
</dbReference>
<dbReference type="InterPro" id="IPR036390">
    <property type="entry name" value="WH_DNA-bd_sf"/>
</dbReference>
<accession>A0ABM8FJH6</accession>
<dbReference type="Pfam" id="PF13545">
    <property type="entry name" value="HTH_Crp_2"/>
    <property type="match status" value="1"/>
</dbReference>
<dbReference type="Gene3D" id="2.60.120.10">
    <property type="entry name" value="Jelly Rolls"/>
    <property type="match status" value="1"/>
</dbReference>
<feature type="domain" description="Cyclic nucleotide-binding" evidence="4">
    <location>
        <begin position="15"/>
        <end position="135"/>
    </location>
</feature>
<dbReference type="InterPro" id="IPR050397">
    <property type="entry name" value="Env_Response_Regulators"/>
</dbReference>
<dbReference type="PANTHER" id="PTHR24567">
    <property type="entry name" value="CRP FAMILY TRANSCRIPTIONAL REGULATORY PROTEIN"/>
    <property type="match status" value="1"/>
</dbReference>
<dbReference type="SUPFAM" id="SSF46785">
    <property type="entry name" value="Winged helix' DNA-binding domain"/>
    <property type="match status" value="1"/>
</dbReference>
<evidence type="ECO:0000313" key="7">
    <source>
        <dbReference type="Proteomes" id="UP001321445"/>
    </source>
</evidence>
<dbReference type="Proteomes" id="UP001321445">
    <property type="component" value="Chromosome"/>
</dbReference>
<keyword evidence="3" id="KW-0804">Transcription</keyword>
<organism evidence="6 7">
    <name type="scientific">Hydrogenimonas cancrithermarum</name>
    <dbReference type="NCBI Taxonomy" id="2993563"/>
    <lineage>
        <taxon>Bacteria</taxon>
        <taxon>Pseudomonadati</taxon>
        <taxon>Campylobacterota</taxon>
        <taxon>Epsilonproteobacteria</taxon>
        <taxon>Campylobacterales</taxon>
        <taxon>Hydrogenimonadaceae</taxon>
        <taxon>Hydrogenimonas</taxon>
    </lineage>
</organism>
<dbReference type="InterPro" id="IPR012318">
    <property type="entry name" value="HTH_CRP"/>
</dbReference>
<dbReference type="InterPro" id="IPR018490">
    <property type="entry name" value="cNMP-bd_dom_sf"/>
</dbReference>
<dbReference type="EMBL" id="AP027370">
    <property type="protein sequence ID" value="BDY11769.1"/>
    <property type="molecule type" value="Genomic_DNA"/>
</dbReference>
<feature type="domain" description="HTH crp-type" evidence="5">
    <location>
        <begin position="149"/>
        <end position="224"/>
    </location>
</feature>
<gene>
    <name evidence="6" type="ORF">HCR_00810</name>
</gene>
<evidence type="ECO:0000256" key="2">
    <source>
        <dbReference type="ARBA" id="ARBA00023125"/>
    </source>
</evidence>
<evidence type="ECO:0000259" key="5">
    <source>
        <dbReference type="PROSITE" id="PS51063"/>
    </source>
</evidence>
<dbReference type="InterPro" id="IPR000595">
    <property type="entry name" value="cNMP-bd_dom"/>
</dbReference>
<sequence length="232" mass="26947">MTRHEICEELEDTDLFAGLKHSELCEIVSECRLKRWEKSEAIDNDEGIEYFNIVVKGSVKLMHTDPHSGRSIVLFLLKRGDVFDILSLLDGEAHVSNPIAVETVDILRAPMATARRWLERYPEFNERFLPYIGKQMRILENFAESVVFDDTATRLAKLILKHADTKNRHDEEEYPVKIINNLSHELLAEMIGSVRSVVTTQLQKLKKDEIILQKRGYLAVKKLEELKRRYNL</sequence>
<keyword evidence="7" id="KW-1185">Reference proteome</keyword>
<keyword evidence="1" id="KW-0805">Transcription regulation</keyword>
<keyword evidence="2" id="KW-0238">DNA-binding</keyword>
<dbReference type="InterPro" id="IPR036388">
    <property type="entry name" value="WH-like_DNA-bd_sf"/>
</dbReference>
<dbReference type="Pfam" id="PF00027">
    <property type="entry name" value="cNMP_binding"/>
    <property type="match status" value="1"/>
</dbReference>
<dbReference type="Gene3D" id="1.10.10.10">
    <property type="entry name" value="Winged helix-like DNA-binding domain superfamily/Winged helix DNA-binding domain"/>
    <property type="match status" value="1"/>
</dbReference>
<dbReference type="PANTHER" id="PTHR24567:SF74">
    <property type="entry name" value="HTH-TYPE TRANSCRIPTIONAL REGULATOR ARCR"/>
    <property type="match status" value="1"/>
</dbReference>
<dbReference type="RefSeq" id="WP_286336985.1">
    <property type="nucleotide sequence ID" value="NZ_AP027370.1"/>
</dbReference>
<evidence type="ECO:0000313" key="6">
    <source>
        <dbReference type="EMBL" id="BDY11769.1"/>
    </source>
</evidence>
<evidence type="ECO:0000256" key="3">
    <source>
        <dbReference type="ARBA" id="ARBA00023163"/>
    </source>
</evidence>
<reference evidence="6 7" key="1">
    <citation type="submission" date="2023-03" db="EMBL/GenBank/DDBJ databases">
        <title>Description of Hydrogenimonas sp. ISO32.</title>
        <authorList>
            <person name="Mino S."/>
            <person name="Fukazawa S."/>
            <person name="Sawabe T."/>
        </authorList>
    </citation>
    <scope>NUCLEOTIDE SEQUENCE [LARGE SCALE GENOMIC DNA]</scope>
    <source>
        <strain evidence="6 7">ISO32</strain>
    </source>
</reference>
<protein>
    <submittedName>
        <fullName evidence="6">Crp/Fnr family transcriptional regulator</fullName>
    </submittedName>
</protein>
<evidence type="ECO:0000256" key="1">
    <source>
        <dbReference type="ARBA" id="ARBA00023015"/>
    </source>
</evidence>
<dbReference type="CDD" id="cd00038">
    <property type="entry name" value="CAP_ED"/>
    <property type="match status" value="1"/>
</dbReference>